<protein>
    <submittedName>
        <fullName evidence="1">Uncharacterized protein</fullName>
    </submittedName>
</protein>
<sequence length="205" mass="23229">MLDTLNQTFPQHNISEINRKVLPEFKLTGGRALRDQYARATEGKQIGWDQRVFDKSPMMSTGFEACHSLVGISKDGSGCLFHYSSNAALPSDLFAGYTTRDADRKKYSPLSDIFSKKDDIRFIQILHNDWNLDLGGKTVFNTRFISESLQKIGFQPAEEVRLTQKELLFRDIAVDLGQRKILVFPRIPLGQNVATVDSYLNIEVP</sequence>
<evidence type="ECO:0000313" key="2">
    <source>
        <dbReference type="Proteomes" id="UP000182344"/>
    </source>
</evidence>
<dbReference type="EMBL" id="MNZO01000003">
    <property type="protein sequence ID" value="OIP87893.1"/>
    <property type="molecule type" value="Genomic_DNA"/>
</dbReference>
<gene>
    <name evidence="1" type="ORF">AUK05_00115</name>
</gene>
<dbReference type="AlphaFoldDB" id="A0A1J5HRC6"/>
<dbReference type="Proteomes" id="UP000182344">
    <property type="component" value="Unassembled WGS sequence"/>
</dbReference>
<accession>A0A1J5HRC6</accession>
<evidence type="ECO:0000313" key="1">
    <source>
        <dbReference type="EMBL" id="OIP87893.1"/>
    </source>
</evidence>
<comment type="caution">
    <text evidence="1">The sequence shown here is derived from an EMBL/GenBank/DDBJ whole genome shotgun (WGS) entry which is preliminary data.</text>
</comment>
<name>A0A1J5HRC6_9BACT</name>
<reference evidence="1 2" key="1">
    <citation type="journal article" date="2016" name="Environ. Microbiol.">
        <title>Genomic resolution of a cold subsurface aquifer community provides metabolic insights for novel microbes adapted to high CO concentrations.</title>
        <authorList>
            <person name="Probst A.J."/>
            <person name="Castelle C.J."/>
            <person name="Singh A."/>
            <person name="Brown C.T."/>
            <person name="Anantharaman K."/>
            <person name="Sharon I."/>
            <person name="Hug L.A."/>
            <person name="Burstein D."/>
            <person name="Emerson J.B."/>
            <person name="Thomas B.C."/>
            <person name="Banfield J.F."/>
        </authorList>
    </citation>
    <scope>NUCLEOTIDE SEQUENCE [LARGE SCALE GENOMIC DNA]</scope>
    <source>
        <strain evidence="1">CG2_30_35_20</strain>
    </source>
</reference>
<proteinExistence type="predicted"/>
<dbReference type="STRING" id="1805376.AUK05_00115"/>
<organism evidence="1 2">
    <name type="scientific">Candidatus Shapirobacteria bacterium CG2_30_35_20</name>
    <dbReference type="NCBI Taxonomy" id="1805376"/>
    <lineage>
        <taxon>Bacteria</taxon>
        <taxon>Candidatus Shapironibacteriota</taxon>
    </lineage>
</organism>